<dbReference type="Pfam" id="PF00145">
    <property type="entry name" value="DNA_methylase"/>
    <property type="match status" value="1"/>
</dbReference>
<dbReference type="EC" id="2.1.1.37" evidence="1"/>
<feature type="active site" evidence="6">
    <location>
        <position position="94"/>
    </location>
</feature>
<organism evidence="8 9">
    <name type="scientific">Carbonactinospora thermoautotrophica</name>
    <dbReference type="NCBI Taxonomy" id="1469144"/>
    <lineage>
        <taxon>Bacteria</taxon>
        <taxon>Bacillati</taxon>
        <taxon>Actinomycetota</taxon>
        <taxon>Actinomycetes</taxon>
        <taxon>Kitasatosporales</taxon>
        <taxon>Carbonactinosporaceae</taxon>
        <taxon>Carbonactinospora</taxon>
    </lineage>
</organism>
<comment type="caution">
    <text evidence="8">The sequence shown here is derived from an EMBL/GenBank/DDBJ whole genome shotgun (WGS) entry which is preliminary data.</text>
</comment>
<dbReference type="Gene3D" id="3.40.50.150">
    <property type="entry name" value="Vaccinia Virus protein VP39"/>
    <property type="match status" value="1"/>
</dbReference>
<keyword evidence="9" id="KW-1185">Reference proteome</keyword>
<dbReference type="PROSITE" id="PS51679">
    <property type="entry name" value="SAM_MT_C5"/>
    <property type="match status" value="1"/>
</dbReference>
<dbReference type="PANTHER" id="PTHR46098:SF1">
    <property type="entry name" value="TRNA (CYTOSINE(38)-C(5))-METHYLTRANSFERASE"/>
    <property type="match status" value="1"/>
</dbReference>
<evidence type="ECO:0000256" key="2">
    <source>
        <dbReference type="ARBA" id="ARBA00022603"/>
    </source>
</evidence>
<evidence type="ECO:0000256" key="5">
    <source>
        <dbReference type="ARBA" id="ARBA00022747"/>
    </source>
</evidence>
<dbReference type="GO" id="GO:0009307">
    <property type="term" value="P:DNA restriction-modification system"/>
    <property type="evidence" value="ECO:0007669"/>
    <property type="project" value="UniProtKB-KW"/>
</dbReference>
<reference evidence="9" key="1">
    <citation type="submission" date="2015-04" db="EMBL/GenBank/DDBJ databases">
        <title>Physiological reanalysis, assessment of diazotrophy, and genome sequences of multiple isolates of Streptomyces thermoautotrophicus.</title>
        <authorList>
            <person name="MacKellar D.C."/>
            <person name="Lieber L."/>
            <person name="Norman J."/>
            <person name="Bolger A."/>
            <person name="Tobin C."/>
            <person name="Murray J.W."/>
            <person name="Chang R."/>
            <person name="Ford T."/>
            <person name="Nguyen P.Q."/>
            <person name="Woodward J."/>
            <person name="Permingeat H."/>
            <person name="Joshi N.S."/>
            <person name="Silver P.A."/>
            <person name="Usadel B."/>
            <person name="Rutherford A.W."/>
            <person name="Friesen M."/>
            <person name="Prell J."/>
        </authorList>
    </citation>
    <scope>NUCLEOTIDE SEQUENCE [LARGE SCALE GENOMIC DNA]</scope>
    <source>
        <strain evidence="9">H1</strain>
    </source>
</reference>
<dbReference type="InterPro" id="IPR050750">
    <property type="entry name" value="C5-MTase"/>
</dbReference>
<evidence type="ECO:0000256" key="1">
    <source>
        <dbReference type="ARBA" id="ARBA00011975"/>
    </source>
</evidence>
<keyword evidence="4 6" id="KW-0949">S-adenosyl-L-methionine</keyword>
<gene>
    <name evidence="8" type="ORF">LI90_387</name>
</gene>
<sequence>MGMLIPLPFPDQPGEPVFRAAEFFAGIGLVRLGLEKARFRVVWSNDIDEDKHDMYVRHFRDPEGGEHQFHLGDVGAVKGDEVPDVDLAWASFPCTDVSLAGNREGLAGKESGTFFHFTRILEEMKDRRPRVVALENVVGLATSHKGQDLAEAIRRLNSLGYSVDVLTLDARRFVPQSRPRLFLVGAMEPPEDVPEANPELRPPWLRAPFADPSLRTHRAFLPEPRPLLTEGLSQIVEKVPEKDPSWWDEKRTAAFLDSLSEVQAVRLEQLRKGRRVSYRTAYRRTRGGVPRWEIRTDDIAGCLRTARGGSSKQALVRAGRGKVMVRWMTPREYARLMGAGDYRLDGLRRNQALFGFGDAVAVPVVEWLAQNYLLPLVEQNAAPAEPHPATGIEEERQAVAAHG</sequence>
<dbReference type="InterPro" id="IPR001525">
    <property type="entry name" value="C5_MeTfrase"/>
</dbReference>
<comment type="similarity">
    <text evidence="6 7">Belongs to the class I-like SAM-binding methyltransferase superfamily. C5-methyltransferase family.</text>
</comment>
<dbReference type="STRING" id="1469144.LI90_387"/>
<evidence type="ECO:0000313" key="9">
    <source>
        <dbReference type="Proteomes" id="UP000070188"/>
    </source>
</evidence>
<dbReference type="Proteomes" id="UP000070188">
    <property type="component" value="Unassembled WGS sequence"/>
</dbReference>
<dbReference type="EMBL" id="LAXD01000001">
    <property type="protein sequence ID" value="KWW98758.1"/>
    <property type="molecule type" value="Genomic_DNA"/>
</dbReference>
<name>A0A132MLQ2_9ACTN</name>
<keyword evidence="5" id="KW-0680">Restriction system</keyword>
<evidence type="ECO:0000256" key="7">
    <source>
        <dbReference type="RuleBase" id="RU000416"/>
    </source>
</evidence>
<keyword evidence="2 6" id="KW-0489">Methyltransferase</keyword>
<dbReference type="GO" id="GO:0032259">
    <property type="term" value="P:methylation"/>
    <property type="evidence" value="ECO:0007669"/>
    <property type="project" value="UniProtKB-KW"/>
</dbReference>
<dbReference type="PATRIC" id="fig|1469144.10.peg.480"/>
<evidence type="ECO:0000256" key="4">
    <source>
        <dbReference type="ARBA" id="ARBA00022691"/>
    </source>
</evidence>
<evidence type="ECO:0000313" key="8">
    <source>
        <dbReference type="EMBL" id="KWW98758.1"/>
    </source>
</evidence>
<dbReference type="GO" id="GO:0003886">
    <property type="term" value="F:DNA (cytosine-5-)-methyltransferase activity"/>
    <property type="evidence" value="ECO:0007669"/>
    <property type="project" value="UniProtKB-EC"/>
</dbReference>
<evidence type="ECO:0000256" key="6">
    <source>
        <dbReference type="PROSITE-ProRule" id="PRU01016"/>
    </source>
</evidence>
<dbReference type="InterPro" id="IPR029063">
    <property type="entry name" value="SAM-dependent_MTases_sf"/>
</dbReference>
<dbReference type="PANTHER" id="PTHR46098">
    <property type="entry name" value="TRNA (CYTOSINE(38)-C(5))-METHYLTRANSFERASE"/>
    <property type="match status" value="1"/>
</dbReference>
<dbReference type="AlphaFoldDB" id="A0A132MLQ2"/>
<dbReference type="NCBIfam" id="TIGR00675">
    <property type="entry name" value="dcm"/>
    <property type="match status" value="1"/>
</dbReference>
<dbReference type="PRINTS" id="PR00105">
    <property type="entry name" value="C5METTRFRASE"/>
</dbReference>
<evidence type="ECO:0000256" key="3">
    <source>
        <dbReference type="ARBA" id="ARBA00022679"/>
    </source>
</evidence>
<keyword evidence="3 6" id="KW-0808">Transferase</keyword>
<accession>A0A132MLQ2</accession>
<protein>
    <recommendedName>
        <fullName evidence="1">DNA (cytosine-5-)-methyltransferase</fullName>
        <ecNumber evidence="1">2.1.1.37</ecNumber>
    </recommendedName>
</protein>
<proteinExistence type="inferred from homology"/>
<dbReference type="SUPFAM" id="SSF53335">
    <property type="entry name" value="S-adenosyl-L-methionine-dependent methyltransferases"/>
    <property type="match status" value="1"/>
</dbReference>